<protein>
    <submittedName>
        <fullName evidence="1">Uncharacterized protein</fullName>
    </submittedName>
</protein>
<dbReference type="Proteomes" id="UP001163324">
    <property type="component" value="Chromosome 2"/>
</dbReference>
<dbReference type="EMBL" id="CM047941">
    <property type="protein sequence ID" value="KAI9902886.1"/>
    <property type="molecule type" value="Genomic_DNA"/>
</dbReference>
<evidence type="ECO:0000313" key="2">
    <source>
        <dbReference type="Proteomes" id="UP001163324"/>
    </source>
</evidence>
<proteinExistence type="predicted"/>
<comment type="caution">
    <text evidence="1">The sequence shown here is derived from an EMBL/GenBank/DDBJ whole genome shotgun (WGS) entry which is preliminary data.</text>
</comment>
<reference evidence="1" key="1">
    <citation type="submission" date="2022-10" db="EMBL/GenBank/DDBJ databases">
        <title>Complete Genome of Trichothecium roseum strain YXFP-22015, a Plant Pathogen Isolated from Citrus.</title>
        <authorList>
            <person name="Wang Y."/>
            <person name="Zhu L."/>
        </authorList>
    </citation>
    <scope>NUCLEOTIDE SEQUENCE</scope>
    <source>
        <strain evidence="1">YXFP-22015</strain>
    </source>
</reference>
<gene>
    <name evidence="1" type="ORF">N3K66_002238</name>
</gene>
<keyword evidence="2" id="KW-1185">Reference proteome</keyword>
<sequence length="270" mass="28377">MRAYTVIASLAAVVSAAPVFPELNLKEAISPDATLESLSDYFNTLATRVQLAKVMSSAPECDLSKAKMPSEADTLPAPGEGLVPKHIAVGRGTQNYTCSSSDANTEPEAAGALATLFDASCVAALYPDLLDRIPGMALAFNISDAEQLGASPLPVSGHHYFTDPKTPYFTLNTDEAKLGETWLAKNSSSDAPTRAAVGQDGEGAVAWLKLDSKAPTTGGIKAVYRVTTAGGSPPKNCEGMAETFEVQYSSVYWFWADPSETDEGLADDDA</sequence>
<name>A0ACC0VAG0_9HYPO</name>
<evidence type="ECO:0000313" key="1">
    <source>
        <dbReference type="EMBL" id="KAI9902886.1"/>
    </source>
</evidence>
<accession>A0ACC0VAG0</accession>
<organism evidence="1 2">
    <name type="scientific">Trichothecium roseum</name>
    <dbReference type="NCBI Taxonomy" id="47278"/>
    <lineage>
        <taxon>Eukaryota</taxon>
        <taxon>Fungi</taxon>
        <taxon>Dikarya</taxon>
        <taxon>Ascomycota</taxon>
        <taxon>Pezizomycotina</taxon>
        <taxon>Sordariomycetes</taxon>
        <taxon>Hypocreomycetidae</taxon>
        <taxon>Hypocreales</taxon>
        <taxon>Hypocreales incertae sedis</taxon>
        <taxon>Trichothecium</taxon>
    </lineage>
</organism>